<dbReference type="EMBL" id="KI281591">
    <property type="protein sequence ID" value="ESA15836.1"/>
    <property type="molecule type" value="Genomic_DNA"/>
</dbReference>
<name>U9UJP6_RHIID</name>
<dbReference type="HOGENOM" id="CLU_2513795_0_0_1"/>
<evidence type="ECO:0000313" key="1">
    <source>
        <dbReference type="EMBL" id="ESA15836.1"/>
    </source>
</evidence>
<organism evidence="1">
    <name type="scientific">Rhizophagus irregularis (strain DAOM 181602 / DAOM 197198 / MUCL 43194)</name>
    <name type="common">Arbuscular mycorrhizal fungus</name>
    <name type="synonym">Glomus intraradices</name>
    <dbReference type="NCBI Taxonomy" id="747089"/>
    <lineage>
        <taxon>Eukaryota</taxon>
        <taxon>Fungi</taxon>
        <taxon>Fungi incertae sedis</taxon>
        <taxon>Mucoromycota</taxon>
        <taxon>Glomeromycotina</taxon>
        <taxon>Glomeromycetes</taxon>
        <taxon>Glomerales</taxon>
        <taxon>Glomeraceae</taxon>
        <taxon>Rhizophagus</taxon>
    </lineage>
</organism>
<dbReference type="AlphaFoldDB" id="U9UJP6"/>
<protein>
    <submittedName>
        <fullName evidence="1">Uncharacterized protein</fullName>
    </submittedName>
</protein>
<reference evidence="1" key="1">
    <citation type="submission" date="2013-07" db="EMBL/GenBank/DDBJ databases">
        <title>The genome of an arbuscular mycorrhizal fungus provides insights into the evolution of the oldest plant symbiosis.</title>
        <authorList>
            <consortium name="DOE Joint Genome Institute"/>
            <person name="Tisserant E."/>
            <person name="Malbreil M."/>
            <person name="Kuo A."/>
            <person name="Kohler A."/>
            <person name="Symeonidi A."/>
            <person name="Balestrini R."/>
            <person name="Charron P."/>
            <person name="Duensing N."/>
            <person name="Frei-dit-Frey N."/>
            <person name="Gianinazzi-Pearson V."/>
            <person name="Gilbert B."/>
            <person name="Handa Y."/>
            <person name="Hijri M."/>
            <person name="Kaul R."/>
            <person name="Kawaguchi M."/>
            <person name="Krajinski F."/>
            <person name="Lammers P."/>
            <person name="Lapierre D."/>
            <person name="Masclaux F.G."/>
            <person name="Murat C."/>
            <person name="Morin E."/>
            <person name="Ndikumana S."/>
            <person name="Pagni M."/>
            <person name="Petitpierre D."/>
            <person name="Requena N."/>
            <person name="Rosikiewicz P."/>
            <person name="Riley R."/>
            <person name="Saito K."/>
            <person name="San Clemente H."/>
            <person name="Shapiro H."/>
            <person name="van Tuinen D."/>
            <person name="Becard G."/>
            <person name="Bonfante P."/>
            <person name="Paszkowski U."/>
            <person name="Shachar-Hill Y."/>
            <person name="Young J.P."/>
            <person name="Sanders I.R."/>
            <person name="Henrissat B."/>
            <person name="Rensing S.A."/>
            <person name="Grigoriev I.V."/>
            <person name="Corradi N."/>
            <person name="Roux C."/>
            <person name="Martin F."/>
        </authorList>
    </citation>
    <scope>NUCLEOTIDE SEQUENCE</scope>
    <source>
        <strain evidence="1">DAOM 197198</strain>
    </source>
</reference>
<accession>U9UJP6</accession>
<sequence length="85" mass="9820">MTIFNYLNACVDQIHKYLSQNLNNQISVTSLQETNDKMATKIKQCTQSLGACAEHLRNQRFDFWLDNHEIFLILLSKAKSNLSSK</sequence>
<proteinExistence type="predicted"/>
<gene>
    <name evidence="1" type="ORF">GLOINDRAFT_23455</name>
</gene>